<sequence length="847" mass="97545">MLNNRLILISLLLLVSQTISAQIKVSGKITDAKSKKPISYADVTLPNAGIFTITNTDGSFYLESEESDTILEVMADGFEFMEIPLTSKVNYNLSIELNLDGSLKENSTVELEEANISTRKKKYKNKKENPAYAILREVWARKKQNGLRNVPQYEYEEYEKLQFDLNNVDSAMTQSRLFKDMEFVFDKIDTSQVSGKAYLPAFLNESIYKVYGKNDPKRERKDLIANKSSGFDDNEIVSQTLKNLYKEFDIYENRLNFFNINFASPIARDGFSIYEYELSDTVNIDGIDCYRIKYFPKRDAGHTFKGDFYVSMNEFAIKEIAMQSTKNIDVNFVRDIFVSQQFEVKNDSVFLPKRDYILLDMTLFNKKDQSKGIYAHRTVSFKDFNFETPHPDNFYDPRNHDPYESGAFEKDNLYWANARHEKLSETEGGIYEMLDSLQQVPRFKRIVKSVEILGSGYWNVLNAIDIGDLYSTFGYNEIEGFRLRAGARTYFSQNDMWRLGGYLAYGFKDHQFKYGAEARFMFNKFNRFQIGAGTKRDVEQLGVQLTTSDGIMTRSFASSSIISQGANDKLSHINKTNVYAAIDPWKNVTIRLDGNYQTTRAADPYLFDIGYINEKGQEEEHLIDTNVSLSVIARPGAKFSRFGIDRYEHSTLAPTIMLRYTKGFSGLFNSQFTYDKLQAYFYKPFLIGSLGRSDVVMEAGKIFQPVPLSLLSVIPGNESYGQIPGTFSQIDYYEFVTDSYLTFILDQHFNGWIFNKVPLLKKLKLREVGFIRAAWGDISDEAIGMNRSDIEYIAPRDKIYFEYGFGIENIGLGNFRPFRVDFNWRGNYLELPDARKFGVTVGMNFSF</sequence>
<dbReference type="InterPro" id="IPR008969">
    <property type="entry name" value="CarboxyPept-like_regulatory"/>
</dbReference>
<evidence type="ECO:0000256" key="1">
    <source>
        <dbReference type="SAM" id="SignalP"/>
    </source>
</evidence>
<dbReference type="Proteomes" id="UP000552241">
    <property type="component" value="Unassembled WGS sequence"/>
</dbReference>
<dbReference type="SUPFAM" id="SSF49464">
    <property type="entry name" value="Carboxypeptidase regulatory domain-like"/>
    <property type="match status" value="1"/>
</dbReference>
<keyword evidence="1" id="KW-0732">Signal</keyword>
<keyword evidence="3" id="KW-1185">Reference proteome</keyword>
<dbReference type="RefSeq" id="WP_182042627.1">
    <property type="nucleotide sequence ID" value="NZ_JACDZE010000001.1"/>
</dbReference>
<accession>A0A838ZMM2</accession>
<dbReference type="GO" id="GO:0004180">
    <property type="term" value="F:carboxypeptidase activity"/>
    <property type="evidence" value="ECO:0007669"/>
    <property type="project" value="UniProtKB-KW"/>
</dbReference>
<dbReference type="Gene3D" id="2.60.40.1120">
    <property type="entry name" value="Carboxypeptidase-like, regulatory domain"/>
    <property type="match status" value="1"/>
</dbReference>
<name>A0A838ZMM2_9FLAO</name>
<evidence type="ECO:0000313" key="2">
    <source>
        <dbReference type="EMBL" id="MBA5629060.1"/>
    </source>
</evidence>
<dbReference type="AlphaFoldDB" id="A0A838ZMM2"/>
<keyword evidence="2" id="KW-0378">Hydrolase</keyword>
<organism evidence="2 3">
    <name type="scientific">Moheibacter lacus</name>
    <dbReference type="NCBI Taxonomy" id="2745851"/>
    <lineage>
        <taxon>Bacteria</taxon>
        <taxon>Pseudomonadati</taxon>
        <taxon>Bacteroidota</taxon>
        <taxon>Flavobacteriia</taxon>
        <taxon>Flavobacteriales</taxon>
        <taxon>Weeksellaceae</taxon>
        <taxon>Moheibacter</taxon>
    </lineage>
</organism>
<keyword evidence="2" id="KW-0645">Protease</keyword>
<comment type="caution">
    <text evidence="2">The sequence shown here is derived from an EMBL/GenBank/DDBJ whole genome shotgun (WGS) entry which is preliminary data.</text>
</comment>
<dbReference type="InterPro" id="IPR043741">
    <property type="entry name" value="DUF5686"/>
</dbReference>
<reference evidence="2 3" key="1">
    <citation type="submission" date="2020-07" db="EMBL/GenBank/DDBJ databases">
        <title>Moheibacter lacus sp. nov., a member of the family Flavobacteriaceae isolated from freshwater lake sediment.</title>
        <authorList>
            <person name="Liu Y."/>
        </authorList>
    </citation>
    <scope>NUCLEOTIDE SEQUENCE [LARGE SCALE GENOMIC DNA]</scope>
    <source>
        <strain evidence="2 3">BDHS18</strain>
    </source>
</reference>
<keyword evidence="2" id="KW-0121">Carboxypeptidase</keyword>
<proteinExistence type="predicted"/>
<evidence type="ECO:0000313" key="3">
    <source>
        <dbReference type="Proteomes" id="UP000552241"/>
    </source>
</evidence>
<feature type="chain" id="PRO_5032586906" evidence="1">
    <location>
        <begin position="22"/>
        <end position="847"/>
    </location>
</feature>
<gene>
    <name evidence="2" type="ORF">HU137_04665</name>
</gene>
<dbReference type="Pfam" id="PF18939">
    <property type="entry name" value="DUF5686"/>
    <property type="match status" value="2"/>
</dbReference>
<protein>
    <submittedName>
        <fullName evidence="2">Carboxypeptidase-like regulatory domain-containing protein</fullName>
    </submittedName>
</protein>
<feature type="signal peptide" evidence="1">
    <location>
        <begin position="1"/>
        <end position="21"/>
    </location>
</feature>
<dbReference type="EMBL" id="JACDZE010000001">
    <property type="protein sequence ID" value="MBA5629060.1"/>
    <property type="molecule type" value="Genomic_DNA"/>
</dbReference>
<dbReference type="Pfam" id="PF13715">
    <property type="entry name" value="CarbopepD_reg_2"/>
    <property type="match status" value="1"/>
</dbReference>